<dbReference type="InterPro" id="IPR016194">
    <property type="entry name" value="SPOC-like_C_dom_sf"/>
</dbReference>
<dbReference type="PANTHER" id="PTHR12604:SF2">
    <property type="entry name" value="X-RAY REPAIR CROSS-COMPLEMENTING PROTEIN 6"/>
    <property type="match status" value="1"/>
</dbReference>
<dbReference type="Gene3D" id="4.10.970.10">
    <property type="entry name" value="Ku70, bridge and pillars"/>
    <property type="match status" value="1"/>
</dbReference>
<dbReference type="NCBIfam" id="TIGR00578">
    <property type="entry name" value="ku70"/>
    <property type="match status" value="1"/>
</dbReference>
<evidence type="ECO:0000259" key="13">
    <source>
        <dbReference type="PROSITE" id="PS50800"/>
    </source>
</evidence>
<dbReference type="GeneID" id="117232077"/>
<dbReference type="GO" id="GO:0016787">
    <property type="term" value="F:hydrolase activity"/>
    <property type="evidence" value="ECO:0007669"/>
    <property type="project" value="UniProtKB-KW"/>
</dbReference>
<evidence type="ECO:0000256" key="7">
    <source>
        <dbReference type="ARBA" id="ARBA00022840"/>
    </source>
</evidence>
<evidence type="ECO:0000256" key="2">
    <source>
        <dbReference type="ARBA" id="ARBA00005240"/>
    </source>
</evidence>
<dbReference type="RefSeq" id="XP_033347111.1">
    <property type="nucleotide sequence ID" value="XM_033491220.1"/>
</dbReference>
<evidence type="ECO:0000256" key="10">
    <source>
        <dbReference type="ARBA" id="ARBA00023204"/>
    </source>
</evidence>
<dbReference type="PANTHER" id="PTHR12604">
    <property type="entry name" value="KU AUTOANTIGEN DNA HELICASE"/>
    <property type="match status" value="1"/>
</dbReference>
<dbReference type="Proteomes" id="UP000504631">
    <property type="component" value="Unplaced"/>
</dbReference>
<dbReference type="InterPro" id="IPR006164">
    <property type="entry name" value="DNA_bd_Ku70/Ku80"/>
</dbReference>
<dbReference type="GO" id="GO:0005524">
    <property type="term" value="F:ATP binding"/>
    <property type="evidence" value="ECO:0007669"/>
    <property type="project" value="UniProtKB-KW"/>
</dbReference>
<dbReference type="GO" id="GO:0043564">
    <property type="term" value="C:Ku70:Ku80 complex"/>
    <property type="evidence" value="ECO:0007669"/>
    <property type="project" value="InterPro"/>
</dbReference>
<feature type="region of interest" description="Disordered" evidence="12">
    <location>
        <begin position="520"/>
        <end position="542"/>
    </location>
</feature>
<dbReference type="InterPro" id="IPR003034">
    <property type="entry name" value="SAP_dom"/>
</dbReference>
<dbReference type="GO" id="GO:0003678">
    <property type="term" value="F:DNA helicase activity"/>
    <property type="evidence" value="ECO:0007669"/>
    <property type="project" value="InterPro"/>
</dbReference>
<keyword evidence="11" id="KW-0539">Nucleus</keyword>
<keyword evidence="14" id="KW-1185">Reference proteome</keyword>
<dbReference type="SUPFAM" id="SSF53300">
    <property type="entry name" value="vWA-like"/>
    <property type="match status" value="1"/>
</dbReference>
<reference evidence="15 16" key="1">
    <citation type="submission" date="2025-04" db="UniProtKB">
        <authorList>
            <consortium name="RefSeq"/>
        </authorList>
    </citation>
    <scope>IDENTIFICATION</scope>
    <source>
        <tissue evidence="15 16">Muscle</tissue>
    </source>
</reference>
<evidence type="ECO:0000256" key="3">
    <source>
        <dbReference type="ARBA" id="ARBA00022741"/>
    </source>
</evidence>
<evidence type="ECO:0000313" key="14">
    <source>
        <dbReference type="Proteomes" id="UP000504631"/>
    </source>
</evidence>
<dbReference type="Pfam" id="PF03731">
    <property type="entry name" value="Ku_N"/>
    <property type="match status" value="1"/>
</dbReference>
<comment type="subcellular location">
    <subcellularLocation>
        <location evidence="1">Nucleus</location>
    </subcellularLocation>
</comment>
<dbReference type="PIRSF" id="PIRSF003033">
    <property type="entry name" value="Ku70"/>
    <property type="match status" value="1"/>
</dbReference>
<dbReference type="Gene3D" id="3.40.50.410">
    <property type="entry name" value="von Willebrand factor, type A domain"/>
    <property type="match status" value="1"/>
</dbReference>
<evidence type="ECO:0000313" key="16">
    <source>
        <dbReference type="RefSeq" id="XP_033347112.1"/>
    </source>
</evidence>
<evidence type="ECO:0000256" key="6">
    <source>
        <dbReference type="ARBA" id="ARBA00022806"/>
    </source>
</evidence>
<sequence length="593" mass="68860">MESCSDDDIENDLEDLYGVRDGTLFVIDATLSMFKNDPDNPYFLQCIKQYKEILKQKLVWDRQDWIGLVLFGTEIWDKDPETKHILTLQKLGLPSIESMKEVMKIDEGNKWKYYRDIASSTAYPLYDVLWHAAQAFSAIRVTMPMRRVIIFTSCDNPPCDDNEKHRIRVQATSYSDIDLQLLVVGLGENWNHDLFYKDLEMQFGKIDADDYNRISLKDIVEQVKLPSRNMAKLPLRLGENVVIDVSLRSLSVKTSYLKEENISKESNIPLSSHTYHIVDENDDIEEVENEESQQASLPILDIDIQKYQTFGDERINFTPEEVRCLCTTREIGIDIIYIKHISYHPLYHVETPYFVIPGKSYRKDNKLLFGALLNKCEAKNLMIICAVTIRRNFGTSLYTMIPNVKSGGFYLYKIPFKENVQNISEYFPEYIFDDNENKPPIVPNGVELLEQIIKKLSIEYNPKLFSNPEVQDQHQIIEALALDLEKPEPLPDDTLPNTDKMYKLVNDLLDEYDKVFMKKTDDISDDPPETKHKKSSKVTKPSDFSENKIQEYLRTGQIATFTVPQLKHMLETLGLKLSGKKDELINRIEKHFE</sequence>
<evidence type="ECO:0000256" key="12">
    <source>
        <dbReference type="SAM" id="MobiDB-lite"/>
    </source>
</evidence>
<evidence type="ECO:0000256" key="1">
    <source>
        <dbReference type="ARBA" id="ARBA00004123"/>
    </source>
</evidence>
<dbReference type="SUPFAM" id="SSF68906">
    <property type="entry name" value="SAP domain"/>
    <property type="match status" value="1"/>
</dbReference>
<keyword evidence="4" id="KW-0227">DNA damage</keyword>
<feature type="domain" description="SAP" evidence="13">
    <location>
        <begin position="558"/>
        <end position="592"/>
    </location>
</feature>
<evidence type="ECO:0000256" key="9">
    <source>
        <dbReference type="ARBA" id="ARBA00023172"/>
    </source>
</evidence>
<dbReference type="Pfam" id="PF03730">
    <property type="entry name" value="Ku_C"/>
    <property type="match status" value="1"/>
</dbReference>
<dbReference type="GO" id="GO:0003690">
    <property type="term" value="F:double-stranded DNA binding"/>
    <property type="evidence" value="ECO:0007669"/>
    <property type="project" value="TreeGrafter"/>
</dbReference>
<evidence type="ECO:0000256" key="5">
    <source>
        <dbReference type="ARBA" id="ARBA00022801"/>
    </source>
</evidence>
<keyword evidence="8" id="KW-0238">DNA-binding</keyword>
<keyword evidence="10" id="KW-0234">DNA repair</keyword>
<keyword evidence="6" id="KW-0347">Helicase</keyword>
<dbReference type="GO" id="GO:0006303">
    <property type="term" value="P:double-strand break repair via nonhomologous end joining"/>
    <property type="evidence" value="ECO:0007669"/>
    <property type="project" value="InterPro"/>
</dbReference>
<dbReference type="GO" id="GO:0042162">
    <property type="term" value="F:telomeric DNA binding"/>
    <property type="evidence" value="ECO:0007669"/>
    <property type="project" value="InterPro"/>
</dbReference>
<evidence type="ECO:0000256" key="8">
    <source>
        <dbReference type="ARBA" id="ARBA00023125"/>
    </source>
</evidence>
<evidence type="ECO:0000313" key="15">
    <source>
        <dbReference type="RefSeq" id="XP_033347111.1"/>
    </source>
</evidence>
<dbReference type="InterPro" id="IPR036465">
    <property type="entry name" value="vWFA_dom_sf"/>
</dbReference>
<dbReference type="Gene3D" id="1.10.1600.10">
    <property type="match status" value="1"/>
</dbReference>
<dbReference type="AlphaFoldDB" id="A0A6J3K3P3"/>
<dbReference type="PROSITE" id="PS50800">
    <property type="entry name" value="SAP"/>
    <property type="match status" value="1"/>
</dbReference>
<dbReference type="InterPro" id="IPR005160">
    <property type="entry name" value="Ku_C"/>
</dbReference>
<dbReference type="GO" id="GO:0006310">
    <property type="term" value="P:DNA recombination"/>
    <property type="evidence" value="ECO:0007669"/>
    <property type="project" value="UniProtKB-KW"/>
</dbReference>
<keyword evidence="7" id="KW-0067">ATP-binding</keyword>
<dbReference type="Pfam" id="PF02037">
    <property type="entry name" value="SAP"/>
    <property type="match status" value="1"/>
</dbReference>
<evidence type="ECO:0000256" key="11">
    <source>
        <dbReference type="ARBA" id="ARBA00023242"/>
    </source>
</evidence>
<name>A0A6J3K3P3_9HYME</name>
<keyword evidence="9" id="KW-0233">DNA recombination</keyword>
<gene>
    <name evidence="15 16" type="primary">LOC117232077</name>
</gene>
<dbReference type="SUPFAM" id="SSF100939">
    <property type="entry name" value="SPOC domain-like"/>
    <property type="match status" value="1"/>
</dbReference>
<proteinExistence type="inferred from homology"/>
<dbReference type="InterPro" id="IPR036361">
    <property type="entry name" value="SAP_dom_sf"/>
</dbReference>
<dbReference type="GO" id="GO:0000723">
    <property type="term" value="P:telomere maintenance"/>
    <property type="evidence" value="ECO:0007669"/>
    <property type="project" value="InterPro"/>
</dbReference>
<dbReference type="SMART" id="SM00513">
    <property type="entry name" value="SAP"/>
    <property type="match status" value="1"/>
</dbReference>
<evidence type="ECO:0000256" key="4">
    <source>
        <dbReference type="ARBA" id="ARBA00022763"/>
    </source>
</evidence>
<dbReference type="InterPro" id="IPR047087">
    <property type="entry name" value="KU70_core_dom"/>
</dbReference>
<dbReference type="KEGG" id="bvk:117232077"/>
<dbReference type="SMART" id="SM00559">
    <property type="entry name" value="Ku78"/>
    <property type="match status" value="1"/>
</dbReference>
<comment type="similarity">
    <text evidence="2">Belongs to the ku70 family.</text>
</comment>
<organism evidence="14 15">
    <name type="scientific">Bombus vosnesenskii</name>
    <dbReference type="NCBI Taxonomy" id="207650"/>
    <lineage>
        <taxon>Eukaryota</taxon>
        <taxon>Metazoa</taxon>
        <taxon>Ecdysozoa</taxon>
        <taxon>Arthropoda</taxon>
        <taxon>Hexapoda</taxon>
        <taxon>Insecta</taxon>
        <taxon>Pterygota</taxon>
        <taxon>Neoptera</taxon>
        <taxon>Endopterygota</taxon>
        <taxon>Hymenoptera</taxon>
        <taxon>Apocrita</taxon>
        <taxon>Aculeata</taxon>
        <taxon>Apoidea</taxon>
        <taxon>Anthophila</taxon>
        <taxon>Apidae</taxon>
        <taxon>Bombus</taxon>
        <taxon>Pyrobombus</taxon>
    </lineage>
</organism>
<dbReference type="InterPro" id="IPR006165">
    <property type="entry name" value="Ku70"/>
</dbReference>
<dbReference type="CDD" id="cd00788">
    <property type="entry name" value="KU70"/>
    <property type="match status" value="1"/>
</dbReference>
<keyword evidence="3" id="KW-0547">Nucleotide-binding</keyword>
<keyword evidence="5" id="KW-0378">Hydrolase</keyword>
<protein>
    <submittedName>
        <fullName evidence="15 16">X-ray repair cross-complementing protein 6-like</fullName>
    </submittedName>
</protein>
<accession>A0A6J3K3P3</accession>
<dbReference type="Pfam" id="PF02735">
    <property type="entry name" value="Ku"/>
    <property type="match status" value="1"/>
</dbReference>
<dbReference type="InterPro" id="IPR027388">
    <property type="entry name" value="Ku70_bridge/pillars_dom_sf"/>
</dbReference>
<dbReference type="GO" id="GO:0003684">
    <property type="term" value="F:damaged DNA binding"/>
    <property type="evidence" value="ECO:0007669"/>
    <property type="project" value="InterPro"/>
</dbReference>
<dbReference type="Gene3D" id="2.40.290.10">
    <property type="match status" value="1"/>
</dbReference>
<dbReference type="InterPro" id="IPR005161">
    <property type="entry name" value="Ku_N"/>
</dbReference>
<dbReference type="Gene3D" id="1.10.720.30">
    <property type="entry name" value="SAP domain"/>
    <property type="match status" value="1"/>
</dbReference>
<dbReference type="RefSeq" id="XP_033347112.1">
    <property type="nucleotide sequence ID" value="XM_033491221.1"/>
</dbReference>